<feature type="transmembrane region" description="Helical" evidence="7">
    <location>
        <begin position="96"/>
        <end position="117"/>
    </location>
</feature>
<keyword evidence="9" id="KW-1185">Reference proteome</keyword>
<feature type="transmembrane region" description="Helical" evidence="7">
    <location>
        <begin position="137"/>
        <end position="157"/>
    </location>
</feature>
<dbReference type="GO" id="GO:0015297">
    <property type="term" value="F:antiporter activity"/>
    <property type="evidence" value="ECO:0007669"/>
    <property type="project" value="InterPro"/>
</dbReference>
<feature type="transmembrane region" description="Helical" evidence="7">
    <location>
        <begin position="290"/>
        <end position="307"/>
    </location>
</feature>
<dbReference type="NCBIfam" id="TIGR00797">
    <property type="entry name" value="matE"/>
    <property type="match status" value="1"/>
</dbReference>
<feature type="transmembrane region" description="Helical" evidence="7">
    <location>
        <begin position="169"/>
        <end position="188"/>
    </location>
</feature>
<feature type="transmembrane region" description="Helical" evidence="7">
    <location>
        <begin position="63"/>
        <end position="84"/>
    </location>
</feature>
<feature type="transmembrane region" description="Helical" evidence="7">
    <location>
        <begin position="424"/>
        <end position="442"/>
    </location>
</feature>
<comment type="subcellular location">
    <subcellularLocation>
        <location evidence="1">Cell membrane</location>
        <topology evidence="1">Multi-pass membrane protein</topology>
    </subcellularLocation>
</comment>
<feature type="transmembrane region" description="Helical" evidence="7">
    <location>
        <begin position="243"/>
        <end position="270"/>
    </location>
</feature>
<dbReference type="AlphaFoldDB" id="A0A6P1TQG6"/>
<keyword evidence="6 7" id="KW-0472">Membrane</keyword>
<accession>A0A6P1TQG6</accession>
<dbReference type="InterPro" id="IPR048279">
    <property type="entry name" value="MdtK-like"/>
</dbReference>
<feature type="transmembrane region" description="Helical" evidence="7">
    <location>
        <begin position="357"/>
        <end position="375"/>
    </location>
</feature>
<dbReference type="PANTHER" id="PTHR42925">
    <property type="entry name" value="MULTIDRUG AND TOXIN EFFLUX PROTEIN MATE FAMILY"/>
    <property type="match status" value="1"/>
</dbReference>
<evidence type="ECO:0000256" key="4">
    <source>
        <dbReference type="ARBA" id="ARBA00022692"/>
    </source>
</evidence>
<keyword evidence="2" id="KW-0813">Transport</keyword>
<dbReference type="PIRSF" id="PIRSF006603">
    <property type="entry name" value="DinF"/>
    <property type="match status" value="1"/>
</dbReference>
<dbReference type="GO" id="GO:0005886">
    <property type="term" value="C:plasma membrane"/>
    <property type="evidence" value="ECO:0007669"/>
    <property type="project" value="UniProtKB-SubCell"/>
</dbReference>
<evidence type="ECO:0000313" key="8">
    <source>
        <dbReference type="EMBL" id="QHQ62141.1"/>
    </source>
</evidence>
<dbReference type="CDD" id="cd13134">
    <property type="entry name" value="MATE_like_8"/>
    <property type="match status" value="1"/>
</dbReference>
<dbReference type="InterPro" id="IPR047135">
    <property type="entry name" value="YsiQ"/>
</dbReference>
<dbReference type="PANTHER" id="PTHR42925:SF2">
    <property type="entry name" value="NA+ DRIVEN MULTIDRUG EFFLUX PUMP"/>
    <property type="match status" value="1"/>
</dbReference>
<sequence length="459" mass="50566">MYITNQMKIIAKDKPFLSKTIAITIPIALQGLLNTILNFVDILMIGKLGESTIAGVGLANKVFFVFTLLVFGIVSGSGVLTAQYWGKRDVVNIRKVLGISLILALSASILFVVPCIINPKFVMGIFTNSEETIRIGAVYLSIVVISYPFTAITNAYVSLLRGVNQVKAPVIISIASILVNVIFNYILIFGKFGFPELGVAGAAIATLMARVVESSVLLFIVYKNHGPAAAKLKELLSFNLEFIKKYFVTVSPVIANEFMWGLGVTLYSLAYGRMGDSAVAAITITQTVEQIMQVIFMSLSNAAAVILGNEMGAGHLKDAEKHAKNLIFIQLTLTVFVGIFCFFIRQPIINLFDVTDIVAGYVKLCFLVFILYMPFKMFNTINIVGILRSGGDTKACLFLDCTGVWFIGIPMAFIGGLVLHLPIYTVYAMVLIEEIYKFILGIKRYRKKKWLRNLVATEY</sequence>
<evidence type="ECO:0000256" key="1">
    <source>
        <dbReference type="ARBA" id="ARBA00004651"/>
    </source>
</evidence>
<protein>
    <submittedName>
        <fullName evidence="8">MATE family efflux transporter</fullName>
    </submittedName>
</protein>
<dbReference type="KEGG" id="anr:Ana3638_16255"/>
<dbReference type="InterPro" id="IPR002528">
    <property type="entry name" value="MATE_fam"/>
</dbReference>
<evidence type="ECO:0000313" key="9">
    <source>
        <dbReference type="Proteomes" id="UP000464314"/>
    </source>
</evidence>
<keyword evidence="4 7" id="KW-0812">Transmembrane</keyword>
<evidence type="ECO:0000256" key="5">
    <source>
        <dbReference type="ARBA" id="ARBA00022989"/>
    </source>
</evidence>
<gene>
    <name evidence="8" type="ORF">Ana3638_16255</name>
</gene>
<reference evidence="8 9" key="1">
    <citation type="submission" date="2020-01" db="EMBL/GenBank/DDBJ databases">
        <title>Genome analysis of Anaerocolumna sp. CBA3638.</title>
        <authorList>
            <person name="Kim J."/>
            <person name="Roh S.W."/>
        </authorList>
    </citation>
    <scope>NUCLEOTIDE SEQUENCE [LARGE SCALE GENOMIC DNA]</scope>
    <source>
        <strain evidence="8 9">CBA3638</strain>
    </source>
</reference>
<name>A0A6P1TQG6_9FIRM</name>
<evidence type="ECO:0000256" key="2">
    <source>
        <dbReference type="ARBA" id="ARBA00022448"/>
    </source>
</evidence>
<evidence type="ECO:0000256" key="3">
    <source>
        <dbReference type="ARBA" id="ARBA00022475"/>
    </source>
</evidence>
<feature type="transmembrane region" description="Helical" evidence="7">
    <location>
        <begin position="396"/>
        <end position="418"/>
    </location>
</feature>
<feature type="transmembrane region" description="Helical" evidence="7">
    <location>
        <begin position="21"/>
        <end position="43"/>
    </location>
</feature>
<evidence type="ECO:0000256" key="7">
    <source>
        <dbReference type="SAM" id="Phobius"/>
    </source>
</evidence>
<keyword evidence="5 7" id="KW-1133">Transmembrane helix</keyword>
<feature type="transmembrane region" description="Helical" evidence="7">
    <location>
        <begin position="200"/>
        <end position="222"/>
    </location>
</feature>
<dbReference type="Proteomes" id="UP000464314">
    <property type="component" value="Chromosome"/>
</dbReference>
<dbReference type="EMBL" id="CP048000">
    <property type="protein sequence ID" value="QHQ62141.1"/>
    <property type="molecule type" value="Genomic_DNA"/>
</dbReference>
<keyword evidence="3" id="KW-1003">Cell membrane</keyword>
<organism evidence="8 9">
    <name type="scientific">Anaerocolumna sedimenticola</name>
    <dbReference type="NCBI Taxonomy" id="2696063"/>
    <lineage>
        <taxon>Bacteria</taxon>
        <taxon>Bacillati</taxon>
        <taxon>Bacillota</taxon>
        <taxon>Clostridia</taxon>
        <taxon>Lachnospirales</taxon>
        <taxon>Lachnospiraceae</taxon>
        <taxon>Anaerocolumna</taxon>
    </lineage>
</organism>
<proteinExistence type="predicted"/>
<evidence type="ECO:0000256" key="6">
    <source>
        <dbReference type="ARBA" id="ARBA00023136"/>
    </source>
</evidence>
<dbReference type="GO" id="GO:0042910">
    <property type="term" value="F:xenobiotic transmembrane transporter activity"/>
    <property type="evidence" value="ECO:0007669"/>
    <property type="project" value="InterPro"/>
</dbReference>
<dbReference type="Pfam" id="PF01554">
    <property type="entry name" value="MatE"/>
    <property type="match status" value="2"/>
</dbReference>
<feature type="transmembrane region" description="Helical" evidence="7">
    <location>
        <begin position="327"/>
        <end position="345"/>
    </location>
</feature>